<comment type="caution">
    <text evidence="3">The sequence shown here is derived from an EMBL/GenBank/DDBJ whole genome shotgun (WGS) entry which is preliminary data.</text>
</comment>
<dbReference type="Pfam" id="PF13966">
    <property type="entry name" value="zf-RVT"/>
    <property type="match status" value="1"/>
</dbReference>
<dbReference type="Pfam" id="PF13456">
    <property type="entry name" value="RVT_3"/>
    <property type="match status" value="1"/>
</dbReference>
<evidence type="ECO:0000259" key="1">
    <source>
        <dbReference type="Pfam" id="PF13456"/>
    </source>
</evidence>
<organism evidence="3 4">
    <name type="scientific">Dipteronia dyeriana</name>
    <dbReference type="NCBI Taxonomy" id="168575"/>
    <lineage>
        <taxon>Eukaryota</taxon>
        <taxon>Viridiplantae</taxon>
        <taxon>Streptophyta</taxon>
        <taxon>Embryophyta</taxon>
        <taxon>Tracheophyta</taxon>
        <taxon>Spermatophyta</taxon>
        <taxon>Magnoliopsida</taxon>
        <taxon>eudicotyledons</taxon>
        <taxon>Gunneridae</taxon>
        <taxon>Pentapetalae</taxon>
        <taxon>rosids</taxon>
        <taxon>malvids</taxon>
        <taxon>Sapindales</taxon>
        <taxon>Sapindaceae</taxon>
        <taxon>Hippocastanoideae</taxon>
        <taxon>Acereae</taxon>
        <taxon>Dipteronia</taxon>
    </lineage>
</organism>
<gene>
    <name evidence="3" type="ORF">Ddye_021770</name>
</gene>
<dbReference type="InterPro" id="IPR026960">
    <property type="entry name" value="RVT-Znf"/>
</dbReference>
<evidence type="ECO:0000313" key="4">
    <source>
        <dbReference type="Proteomes" id="UP001280121"/>
    </source>
</evidence>
<proteinExistence type="predicted"/>
<evidence type="ECO:0008006" key="5">
    <source>
        <dbReference type="Google" id="ProtNLM"/>
    </source>
</evidence>
<evidence type="ECO:0000259" key="2">
    <source>
        <dbReference type="Pfam" id="PF13966"/>
    </source>
</evidence>
<protein>
    <recommendedName>
        <fullName evidence="5">Reverse transcriptase zinc-binding domain-containing protein</fullName>
    </recommendedName>
</protein>
<dbReference type="AlphaFoldDB" id="A0AAD9WYB2"/>
<dbReference type="GO" id="GO:0004523">
    <property type="term" value="F:RNA-DNA hybrid ribonuclease activity"/>
    <property type="evidence" value="ECO:0007669"/>
    <property type="project" value="InterPro"/>
</dbReference>
<dbReference type="GO" id="GO:0003676">
    <property type="term" value="F:nucleic acid binding"/>
    <property type="evidence" value="ECO:0007669"/>
    <property type="project" value="InterPro"/>
</dbReference>
<keyword evidence="4" id="KW-1185">Reference proteome</keyword>
<dbReference type="InterPro" id="IPR002156">
    <property type="entry name" value="RNaseH_domain"/>
</dbReference>
<accession>A0AAD9WYB2</accession>
<feature type="domain" description="Reverse transcriptase zinc-binding" evidence="2">
    <location>
        <begin position="71"/>
        <end position="137"/>
    </location>
</feature>
<dbReference type="EMBL" id="JANJYI010000006">
    <property type="protein sequence ID" value="KAK2646575.1"/>
    <property type="molecule type" value="Genomic_DNA"/>
</dbReference>
<feature type="domain" description="RNase H type-1" evidence="1">
    <location>
        <begin position="188"/>
        <end position="242"/>
    </location>
</feature>
<sequence length="263" mass="30319">MAPSDGWNIQKLLENFVQYDVHGILQIPIGMCGVEDPKVWHFNKNGVFYVKSGYWVGRNLCNKNCQPSAHVTVDWWKWMWMLDIPSKIKLFIWKACHAWIPTKANLCRKGINCDDICLVCNKKSESTLHSILDCSKLKFARARNEWMHNGKFFDADNVVWWSKNYVEEFQSASHMRDHGGDRDVRGRIEVDSEMVINHIMKASNTESAYASILDSIVTLASSLMKVSFLHISSQANRVAWALEKFGMIRQRHLIVCLGALVLW</sequence>
<evidence type="ECO:0000313" key="3">
    <source>
        <dbReference type="EMBL" id="KAK2646575.1"/>
    </source>
</evidence>
<name>A0AAD9WYB2_9ROSI</name>
<reference evidence="3" key="1">
    <citation type="journal article" date="2023" name="Plant J.">
        <title>Genome sequences and population genomics provide insights into the demographic history, inbreeding, and mutation load of two 'living fossil' tree species of Dipteronia.</title>
        <authorList>
            <person name="Feng Y."/>
            <person name="Comes H.P."/>
            <person name="Chen J."/>
            <person name="Zhu S."/>
            <person name="Lu R."/>
            <person name="Zhang X."/>
            <person name="Li P."/>
            <person name="Qiu J."/>
            <person name="Olsen K.M."/>
            <person name="Qiu Y."/>
        </authorList>
    </citation>
    <scope>NUCLEOTIDE SEQUENCE</scope>
    <source>
        <strain evidence="3">KIB01</strain>
    </source>
</reference>
<dbReference type="Proteomes" id="UP001280121">
    <property type="component" value="Unassembled WGS sequence"/>
</dbReference>